<sequence>MGGLKQVAYYGVAILVLKGLGFLMLPIATRVLSQDEYGGLNFLVSISAICSLLLSLGLPELLFRQHFDNEVDRAAFFRDCLAVSLAICFTFLIIVFLFTNQLISMLPSDVSALNLRLLSINLFASSVLAIPYSYYRLTDNAKHYCYLAVTHGLLQTTLSISLLLTGFGVSGVMLSGAATAVLILFVSLFLLIPTITNVITYKRQLSGRHGLFLLSILVSSLSLYASNGAENWFIVAQEGESALAVYFVAAQFALMTSFTFEPVRMWWFAKRFDVLANTPAQYGYKALRSLNMGLLLCAVMMVVAPILFNIALPSSYHGNDIWLIALILVVVFRHHSDVLNIACYKYINGVWVSYINGGSAVLIISAFYYSIPAYQIDGVIISLMVVQFLRSLAFVFVSQRLEHITYDYHVLYIPWASLITISIIAYVQPSYMYFIQSSVVVLLLCNLGRVYRREVLQGLRSLPKRRVYV</sequence>
<comment type="subcellular location">
    <subcellularLocation>
        <location evidence="1">Cell membrane</location>
        <topology evidence="1">Multi-pass membrane protein</topology>
    </subcellularLocation>
</comment>
<keyword evidence="2" id="KW-1003">Cell membrane</keyword>
<proteinExistence type="predicted"/>
<evidence type="ECO:0000256" key="1">
    <source>
        <dbReference type="ARBA" id="ARBA00004651"/>
    </source>
</evidence>
<feature type="transmembrane region" description="Helical" evidence="6">
    <location>
        <begin position="75"/>
        <end position="98"/>
    </location>
</feature>
<feature type="transmembrane region" description="Helical" evidence="6">
    <location>
        <begin position="40"/>
        <end position="63"/>
    </location>
</feature>
<evidence type="ECO:0000313" key="8">
    <source>
        <dbReference type="Proteomes" id="UP000016487"/>
    </source>
</evidence>
<keyword evidence="4 6" id="KW-1133">Transmembrane helix</keyword>
<dbReference type="EMBL" id="AHBZ03000017">
    <property type="protein sequence ID" value="KAF7771189.1"/>
    <property type="molecule type" value="Genomic_DNA"/>
</dbReference>
<feature type="transmembrane region" description="Helical" evidence="6">
    <location>
        <begin position="346"/>
        <end position="368"/>
    </location>
</feature>
<dbReference type="PANTHER" id="PTHR30250:SF11">
    <property type="entry name" value="O-ANTIGEN TRANSPORTER-RELATED"/>
    <property type="match status" value="1"/>
</dbReference>
<feature type="transmembrane region" description="Helical" evidence="6">
    <location>
        <begin position="409"/>
        <end position="427"/>
    </location>
</feature>
<gene>
    <name evidence="7" type="ORF">PCIT_a4245</name>
</gene>
<dbReference type="GO" id="GO:0005886">
    <property type="term" value="C:plasma membrane"/>
    <property type="evidence" value="ECO:0007669"/>
    <property type="project" value="UniProtKB-SubCell"/>
</dbReference>
<reference evidence="7" key="2">
    <citation type="submission" date="2015-03" db="EMBL/GenBank/DDBJ databases">
        <title>Genome sequence of Pseudoalteromonas citrea.</title>
        <authorList>
            <person name="Xie B.-B."/>
            <person name="Rong J.-C."/>
            <person name="Qin Q.-L."/>
            <person name="Zhang Y.-Z."/>
        </authorList>
    </citation>
    <scope>NUCLEOTIDE SEQUENCE</scope>
    <source>
        <strain evidence="7">DSM 8771</strain>
    </source>
</reference>
<evidence type="ECO:0000313" key="7">
    <source>
        <dbReference type="EMBL" id="KAF7771189.1"/>
    </source>
</evidence>
<feature type="transmembrane region" description="Helical" evidence="6">
    <location>
        <begin position="241"/>
        <end position="260"/>
    </location>
</feature>
<dbReference type="PANTHER" id="PTHR30250">
    <property type="entry name" value="PST FAMILY PREDICTED COLANIC ACID TRANSPORTER"/>
    <property type="match status" value="1"/>
</dbReference>
<accession>A0AAD4AIC4</accession>
<keyword evidence="5 6" id="KW-0472">Membrane</keyword>
<feature type="transmembrane region" description="Helical" evidence="6">
    <location>
        <begin position="7"/>
        <end position="28"/>
    </location>
</feature>
<evidence type="ECO:0000256" key="2">
    <source>
        <dbReference type="ARBA" id="ARBA00022475"/>
    </source>
</evidence>
<feature type="transmembrane region" description="Helical" evidence="6">
    <location>
        <begin position="211"/>
        <end position="229"/>
    </location>
</feature>
<name>A0AAD4AIC4_9GAMM</name>
<comment type="caution">
    <text evidence="7">The sequence shown here is derived from an EMBL/GenBank/DDBJ whole genome shotgun (WGS) entry which is preliminary data.</text>
</comment>
<evidence type="ECO:0000256" key="5">
    <source>
        <dbReference type="ARBA" id="ARBA00023136"/>
    </source>
</evidence>
<feature type="transmembrane region" description="Helical" evidence="6">
    <location>
        <begin position="290"/>
        <end position="310"/>
    </location>
</feature>
<evidence type="ECO:0000256" key="4">
    <source>
        <dbReference type="ARBA" id="ARBA00022989"/>
    </source>
</evidence>
<reference evidence="7" key="1">
    <citation type="journal article" date="2012" name="J. Bacteriol.">
        <title>Genome sequences of type strains of seven species of the marine bacterium Pseudoalteromonas.</title>
        <authorList>
            <person name="Xie B.B."/>
            <person name="Shu Y.L."/>
            <person name="Qin Q.L."/>
            <person name="Rong J.C."/>
            <person name="Zhang X.Y."/>
            <person name="Chen X.L."/>
            <person name="Shi M."/>
            <person name="He H.L."/>
            <person name="Zhou B.C."/>
            <person name="Zhang Y.Z."/>
        </authorList>
    </citation>
    <scope>NUCLEOTIDE SEQUENCE</scope>
    <source>
        <strain evidence="7">DSM 8771</strain>
    </source>
</reference>
<dbReference type="InterPro" id="IPR050833">
    <property type="entry name" value="Poly_Biosynth_Transport"/>
</dbReference>
<dbReference type="AlphaFoldDB" id="A0AAD4AIC4"/>
<feature type="transmembrane region" description="Helical" evidence="6">
    <location>
        <begin position="316"/>
        <end position="334"/>
    </location>
</feature>
<keyword evidence="3 6" id="KW-0812">Transmembrane</keyword>
<organism evidence="7 8">
    <name type="scientific">Pseudoalteromonas citrea</name>
    <dbReference type="NCBI Taxonomy" id="43655"/>
    <lineage>
        <taxon>Bacteria</taxon>
        <taxon>Pseudomonadati</taxon>
        <taxon>Pseudomonadota</taxon>
        <taxon>Gammaproteobacteria</taxon>
        <taxon>Alteromonadales</taxon>
        <taxon>Pseudoalteromonadaceae</taxon>
        <taxon>Pseudoalteromonas</taxon>
    </lineage>
</organism>
<dbReference type="RefSeq" id="WP_010363380.1">
    <property type="nucleotide sequence ID" value="NZ_AHBZ03000017.1"/>
</dbReference>
<feature type="transmembrane region" description="Helical" evidence="6">
    <location>
        <begin position="173"/>
        <end position="199"/>
    </location>
</feature>
<dbReference type="Proteomes" id="UP000016487">
    <property type="component" value="Unassembled WGS sequence"/>
</dbReference>
<evidence type="ECO:0008006" key="9">
    <source>
        <dbReference type="Google" id="ProtNLM"/>
    </source>
</evidence>
<dbReference type="Pfam" id="PF13440">
    <property type="entry name" value="Polysacc_synt_3"/>
    <property type="match status" value="1"/>
</dbReference>
<protein>
    <recommendedName>
        <fullName evidence="9">Oligosaccharide translocase</fullName>
    </recommendedName>
</protein>
<feature type="transmembrane region" description="Helical" evidence="6">
    <location>
        <begin position="374"/>
        <end position="397"/>
    </location>
</feature>
<feature type="transmembrane region" description="Helical" evidence="6">
    <location>
        <begin position="118"/>
        <end position="137"/>
    </location>
</feature>
<feature type="transmembrane region" description="Helical" evidence="6">
    <location>
        <begin position="433"/>
        <end position="451"/>
    </location>
</feature>
<evidence type="ECO:0000256" key="6">
    <source>
        <dbReference type="SAM" id="Phobius"/>
    </source>
</evidence>
<evidence type="ECO:0000256" key="3">
    <source>
        <dbReference type="ARBA" id="ARBA00022692"/>
    </source>
</evidence>
<feature type="transmembrane region" description="Helical" evidence="6">
    <location>
        <begin position="144"/>
        <end position="167"/>
    </location>
</feature>